<dbReference type="GO" id="GO:0005829">
    <property type="term" value="C:cytosol"/>
    <property type="evidence" value="ECO:0007669"/>
    <property type="project" value="TreeGrafter"/>
</dbReference>
<dbReference type="PANTHER" id="PTHR42695:SF5">
    <property type="entry name" value="GLUTAMINE AMIDOTRANSFERASE YLR126C-RELATED"/>
    <property type="match status" value="1"/>
</dbReference>
<reference evidence="2 3" key="1">
    <citation type="submission" date="2019-02" db="EMBL/GenBank/DDBJ databases">
        <title>Genome sequencing of the rare red list fungi Hericium alpestre (H. flagellum).</title>
        <authorList>
            <person name="Buettner E."/>
            <person name="Kellner H."/>
        </authorList>
    </citation>
    <scope>NUCLEOTIDE SEQUENCE [LARGE SCALE GENOMIC DNA]</scope>
    <source>
        <strain evidence="2 3">DSM 108284</strain>
    </source>
</reference>
<dbReference type="PROSITE" id="PS51273">
    <property type="entry name" value="GATASE_TYPE_1"/>
    <property type="match status" value="1"/>
</dbReference>
<gene>
    <name evidence="2" type="ORF">EWM64_g3151</name>
</gene>
<dbReference type="Proteomes" id="UP000298061">
    <property type="component" value="Unassembled WGS sequence"/>
</dbReference>
<proteinExistence type="predicted"/>
<dbReference type="SUPFAM" id="SSF52317">
    <property type="entry name" value="Class I glutamine amidotransferase-like"/>
    <property type="match status" value="1"/>
</dbReference>
<dbReference type="InterPro" id="IPR044992">
    <property type="entry name" value="ChyE-like"/>
</dbReference>
<dbReference type="GO" id="GO:0005634">
    <property type="term" value="C:nucleus"/>
    <property type="evidence" value="ECO:0007669"/>
    <property type="project" value="TreeGrafter"/>
</dbReference>
<name>A0A4Z0A321_9AGAM</name>
<dbReference type="InterPro" id="IPR029062">
    <property type="entry name" value="Class_I_gatase-like"/>
</dbReference>
<evidence type="ECO:0000259" key="1">
    <source>
        <dbReference type="Pfam" id="PF00117"/>
    </source>
</evidence>
<evidence type="ECO:0000313" key="2">
    <source>
        <dbReference type="EMBL" id="TFY80860.1"/>
    </source>
</evidence>
<dbReference type="PANTHER" id="PTHR42695">
    <property type="entry name" value="GLUTAMINE AMIDOTRANSFERASE YLR126C-RELATED"/>
    <property type="match status" value="1"/>
</dbReference>
<dbReference type="CDD" id="cd01741">
    <property type="entry name" value="GATase1_1"/>
    <property type="match status" value="1"/>
</dbReference>
<comment type="caution">
    <text evidence="2">The sequence shown here is derived from an EMBL/GenBank/DDBJ whole genome shotgun (WGS) entry which is preliminary data.</text>
</comment>
<evidence type="ECO:0000313" key="3">
    <source>
        <dbReference type="Proteomes" id="UP000298061"/>
    </source>
</evidence>
<dbReference type="InterPro" id="IPR017926">
    <property type="entry name" value="GATASE"/>
</dbReference>
<dbReference type="STRING" id="135208.A0A4Z0A321"/>
<dbReference type="Gene3D" id="3.40.50.880">
    <property type="match status" value="1"/>
</dbReference>
<dbReference type="EMBL" id="SFCI01000278">
    <property type="protein sequence ID" value="TFY80860.1"/>
    <property type="molecule type" value="Genomic_DNA"/>
</dbReference>
<accession>A0A4Z0A321</accession>
<organism evidence="2 3">
    <name type="scientific">Hericium alpestre</name>
    <dbReference type="NCBI Taxonomy" id="135208"/>
    <lineage>
        <taxon>Eukaryota</taxon>
        <taxon>Fungi</taxon>
        <taxon>Dikarya</taxon>
        <taxon>Basidiomycota</taxon>
        <taxon>Agaricomycotina</taxon>
        <taxon>Agaricomycetes</taxon>
        <taxon>Russulales</taxon>
        <taxon>Hericiaceae</taxon>
        <taxon>Hericium</taxon>
    </lineage>
</organism>
<keyword evidence="3" id="KW-1185">Reference proteome</keyword>
<sequence>MSPAPAIRLALIVCDTPPPPIVRADGDYPHIFTTLLRASLPDGVTDFVLDTYDVKDKMEYPSDEALDTYRGIIITGSAASAYEDIPWINKLVEWLARVADSKPQLKIIGICFGHQVIARALGGSCVRNSEWEISVTELGLNDLGQRIFGTKTLNIQQMHRDHVPTVPPSFHLLGSTTVTPVQAMVRFAGPPSPPSADEPLPPIQILTVQGHPEFTKEIVDKLVDVRSASGLFDQAMAEDAKRRGSWRNDGVPVVGKAIWEVLKT</sequence>
<feature type="domain" description="Glutamine amidotransferase" evidence="1">
    <location>
        <begin position="62"/>
        <end position="177"/>
    </location>
</feature>
<dbReference type="AlphaFoldDB" id="A0A4Z0A321"/>
<dbReference type="OrthoDB" id="92161at2759"/>
<protein>
    <recommendedName>
        <fullName evidence="1">Glutamine amidotransferase domain-containing protein</fullName>
    </recommendedName>
</protein>
<dbReference type="Pfam" id="PF00117">
    <property type="entry name" value="GATase"/>
    <property type="match status" value="1"/>
</dbReference>